<sequence length="494" mass="58687">MKTPKLKHKKSPNEIELNDHSTTTDQLFLILSLDIAEKFFNHLNNDKQLKLEIQNYLKESNLLLKRPNLPFDSFIKIDLINQQNDLMNSIINNDFNQLKLKISLWDSALINYFIECIQWSTTKWINEFYNYQNNKFNSIEYKIHHSMFQSLININTINNNTHNNNNNNNINIEKLLCIIISFTMAYILLRHLQLWQLANKHLYNNQIEINQNNENLMKTNKTTCLIGSVRFFKSLFQLSSTFNPTNNDNNNNNNNNDEMNLIQFEKQFTGYLFNLDVIAAKLLIEYFSKHFLNKHHLLEKVFGPYTAINQKLIKIPCPLYFDTLLETFETSTDSVWPAPLSEAIPLKFISKYSELFPEKVTKWLKIYKPDNIPKEIQQQQQQKQEEQHEKQNEQFTLSEKEIQINELKQEELDPMFKYLTFIDTLNLDELNAIIEVNPIELDSIIQNLLIELSINYSNKDYFNKIKQKQIELGKQLIDRAKIRIMEWNDQNKSK</sequence>
<dbReference type="AlphaFoldDB" id="A0AA84ZCR5"/>
<accession>A0AA84ZCR5</accession>
<dbReference type="PANTHER" id="PTHR36911">
    <property type="entry name" value="LIM ZINC-BINDING DOMAIN-CONTAINING PROTEIN-RELATED"/>
    <property type="match status" value="1"/>
</dbReference>
<proteinExistence type="predicted"/>
<organism evidence="2 3">
    <name type="scientific">Schistosoma margrebowiei</name>
    <dbReference type="NCBI Taxonomy" id="48269"/>
    <lineage>
        <taxon>Eukaryota</taxon>
        <taxon>Metazoa</taxon>
        <taxon>Spiralia</taxon>
        <taxon>Lophotrochozoa</taxon>
        <taxon>Platyhelminthes</taxon>
        <taxon>Trematoda</taxon>
        <taxon>Digenea</taxon>
        <taxon>Strigeidida</taxon>
        <taxon>Schistosomatoidea</taxon>
        <taxon>Schistosomatidae</taxon>
        <taxon>Schistosoma</taxon>
    </lineage>
</organism>
<dbReference type="WBParaSite" id="SMRG1_24730.1">
    <property type="protein sequence ID" value="SMRG1_24730.1"/>
    <property type="gene ID" value="SMRG1_24730"/>
</dbReference>
<dbReference type="Proteomes" id="UP000050790">
    <property type="component" value="Unassembled WGS sequence"/>
</dbReference>
<feature type="compositionally biased region" description="Basic and acidic residues" evidence="1">
    <location>
        <begin position="383"/>
        <end position="395"/>
    </location>
</feature>
<evidence type="ECO:0000313" key="2">
    <source>
        <dbReference type="Proteomes" id="UP000050790"/>
    </source>
</evidence>
<evidence type="ECO:0000256" key="1">
    <source>
        <dbReference type="SAM" id="MobiDB-lite"/>
    </source>
</evidence>
<name>A0AA84ZCR5_9TREM</name>
<protein>
    <submittedName>
        <fullName evidence="3">Uncharacterized protein</fullName>
    </submittedName>
</protein>
<feature type="region of interest" description="Disordered" evidence="1">
    <location>
        <begin position="375"/>
        <end position="395"/>
    </location>
</feature>
<evidence type="ECO:0000313" key="3">
    <source>
        <dbReference type="WBParaSite" id="SMRG1_24730.1"/>
    </source>
</evidence>
<reference evidence="3" key="1">
    <citation type="submission" date="2023-11" db="UniProtKB">
        <authorList>
            <consortium name="WormBaseParasite"/>
        </authorList>
    </citation>
    <scope>IDENTIFICATION</scope>
</reference>